<protein>
    <submittedName>
        <fullName evidence="1">Uncharacterized protein</fullName>
    </submittedName>
</protein>
<dbReference type="EMBL" id="KZ821635">
    <property type="protein sequence ID" value="PYH66064.1"/>
    <property type="molecule type" value="Genomic_DNA"/>
</dbReference>
<dbReference type="Proteomes" id="UP000248405">
    <property type="component" value="Unassembled WGS sequence"/>
</dbReference>
<dbReference type="RefSeq" id="XP_025559858.1">
    <property type="nucleotide sequence ID" value="XM_025708319.1"/>
</dbReference>
<keyword evidence="2" id="KW-1185">Reference proteome</keyword>
<reference evidence="1" key="1">
    <citation type="submission" date="2016-12" db="EMBL/GenBank/DDBJ databases">
        <title>The genomes of Aspergillus section Nigri reveals drivers in fungal speciation.</title>
        <authorList>
            <consortium name="DOE Joint Genome Institute"/>
            <person name="Vesth T.C."/>
            <person name="Nybo J."/>
            <person name="Theobald S."/>
            <person name="Brandl J."/>
            <person name="Frisvad J.C."/>
            <person name="Nielsen K.F."/>
            <person name="Lyhne E.K."/>
            <person name="Kogle M.E."/>
            <person name="Kuo A."/>
            <person name="Riley R."/>
            <person name="Clum A."/>
            <person name="Nolan M."/>
            <person name="Lipzen A."/>
            <person name="Salamov A."/>
            <person name="Henrissat B."/>
            <person name="Wiebenga A."/>
            <person name="De Vries R.P."/>
            <person name="Grigoriev I.V."/>
            <person name="Mortensen U.H."/>
            <person name="Andersen M.R."/>
            <person name="Baker S.E."/>
        </authorList>
    </citation>
    <scope>NUCLEOTIDE SEQUENCE [LARGE SCALE GENOMIC DNA]</scope>
    <source>
        <strain evidence="1">CBS 113365</strain>
    </source>
</reference>
<gene>
    <name evidence="1" type="ORF">BO88DRAFT_417782</name>
</gene>
<dbReference type="GeneID" id="37212911"/>
<evidence type="ECO:0000313" key="2">
    <source>
        <dbReference type="Proteomes" id="UP000248405"/>
    </source>
</evidence>
<name>A0A319B2J4_ASPVC</name>
<organism evidence="1 2">
    <name type="scientific">Aspergillus vadensis (strain CBS 113365 / IMI 142717 / IBT 24658)</name>
    <dbReference type="NCBI Taxonomy" id="1448311"/>
    <lineage>
        <taxon>Eukaryota</taxon>
        <taxon>Fungi</taxon>
        <taxon>Dikarya</taxon>
        <taxon>Ascomycota</taxon>
        <taxon>Pezizomycotina</taxon>
        <taxon>Eurotiomycetes</taxon>
        <taxon>Eurotiomycetidae</taxon>
        <taxon>Eurotiales</taxon>
        <taxon>Aspergillaceae</taxon>
        <taxon>Aspergillus</taxon>
        <taxon>Aspergillus subgen. Circumdati</taxon>
    </lineage>
</organism>
<accession>A0A319B2J4</accession>
<sequence>MWNSIGKHQDVTACDYSDSKGASPWSCSACVSRRLVRIRHKSLRGSEYEVWTRHGFSGLRASKTGRSRTVFGKSHDQPGLYSIVLSVGCPSKSTLTRLAKGPRRKATHCLGYARGVMGTDMLHWHETTQQSVSSDTYCGLVSRLVNSHLTSD</sequence>
<proteinExistence type="predicted"/>
<dbReference type="AlphaFoldDB" id="A0A319B2J4"/>
<evidence type="ECO:0000313" key="1">
    <source>
        <dbReference type="EMBL" id="PYH66064.1"/>
    </source>
</evidence>